<organism evidence="2 3">
    <name type="scientific">Lolium multiflorum</name>
    <name type="common">Italian ryegrass</name>
    <name type="synonym">Lolium perenne subsp. multiflorum</name>
    <dbReference type="NCBI Taxonomy" id="4521"/>
    <lineage>
        <taxon>Eukaryota</taxon>
        <taxon>Viridiplantae</taxon>
        <taxon>Streptophyta</taxon>
        <taxon>Embryophyta</taxon>
        <taxon>Tracheophyta</taxon>
        <taxon>Spermatophyta</taxon>
        <taxon>Magnoliopsida</taxon>
        <taxon>Liliopsida</taxon>
        <taxon>Poales</taxon>
        <taxon>Poaceae</taxon>
        <taxon>BOP clade</taxon>
        <taxon>Pooideae</taxon>
        <taxon>Poodae</taxon>
        <taxon>Poeae</taxon>
        <taxon>Poeae Chloroplast Group 2 (Poeae type)</taxon>
        <taxon>Loliodinae</taxon>
        <taxon>Loliinae</taxon>
        <taxon>Lolium</taxon>
    </lineage>
</organism>
<dbReference type="Proteomes" id="UP001231189">
    <property type="component" value="Unassembled WGS sequence"/>
</dbReference>
<keyword evidence="3" id="KW-1185">Reference proteome</keyword>
<gene>
    <name evidence="2" type="ORF">QYE76_020523</name>
</gene>
<dbReference type="AlphaFoldDB" id="A0AAD8VRE8"/>
<protein>
    <recommendedName>
        <fullName evidence="1">F-box domain-containing protein</fullName>
    </recommendedName>
</protein>
<proteinExistence type="predicted"/>
<evidence type="ECO:0000313" key="3">
    <source>
        <dbReference type="Proteomes" id="UP001231189"/>
    </source>
</evidence>
<dbReference type="InterPro" id="IPR001810">
    <property type="entry name" value="F-box_dom"/>
</dbReference>
<dbReference type="PANTHER" id="PTHR31672:SF13">
    <property type="entry name" value="F-BOX PROTEIN CPR30-LIKE"/>
    <property type="match status" value="1"/>
</dbReference>
<dbReference type="PANTHER" id="PTHR31672">
    <property type="entry name" value="BNACNNG10540D PROTEIN"/>
    <property type="match status" value="1"/>
</dbReference>
<dbReference type="SUPFAM" id="SSF81383">
    <property type="entry name" value="F-box domain"/>
    <property type="match status" value="1"/>
</dbReference>
<dbReference type="SMART" id="SM00256">
    <property type="entry name" value="FBOX"/>
    <property type="match status" value="1"/>
</dbReference>
<comment type="caution">
    <text evidence="2">The sequence shown here is derived from an EMBL/GenBank/DDBJ whole genome shotgun (WGS) entry which is preliminary data.</text>
</comment>
<dbReference type="InterPro" id="IPR036047">
    <property type="entry name" value="F-box-like_dom_sf"/>
</dbReference>
<dbReference type="EMBL" id="JAUUTY010000006">
    <property type="protein sequence ID" value="KAK1615006.1"/>
    <property type="molecule type" value="Genomic_DNA"/>
</dbReference>
<accession>A0AAD8VRE8</accession>
<evidence type="ECO:0000259" key="1">
    <source>
        <dbReference type="SMART" id="SM00256"/>
    </source>
</evidence>
<feature type="domain" description="F-box" evidence="1">
    <location>
        <begin position="1"/>
        <end position="37"/>
    </location>
</feature>
<name>A0AAD8VRE8_LOLMU</name>
<sequence>MIFEILSRVPLKSMCRFRCVSSEWRAIISDSNFVAAHKSRQKEHDIVVFVSSGDPSKGVYLQVHDIHGNVVSRRKIRGGAGIFSSLSADCLQALVRVPDDYSGVLELSPDFYSDVLDTC</sequence>
<dbReference type="InterPro" id="IPR050796">
    <property type="entry name" value="SCF_F-box_component"/>
</dbReference>
<evidence type="ECO:0000313" key="2">
    <source>
        <dbReference type="EMBL" id="KAK1615006.1"/>
    </source>
</evidence>
<dbReference type="Gene3D" id="1.20.1280.50">
    <property type="match status" value="1"/>
</dbReference>
<reference evidence="2" key="1">
    <citation type="submission" date="2023-07" db="EMBL/GenBank/DDBJ databases">
        <title>A chromosome-level genome assembly of Lolium multiflorum.</title>
        <authorList>
            <person name="Chen Y."/>
            <person name="Copetti D."/>
            <person name="Kolliker R."/>
            <person name="Studer B."/>
        </authorList>
    </citation>
    <scope>NUCLEOTIDE SEQUENCE</scope>
    <source>
        <strain evidence="2">02402/16</strain>
        <tissue evidence="2">Leaf</tissue>
    </source>
</reference>
<dbReference type="Pfam" id="PF00646">
    <property type="entry name" value="F-box"/>
    <property type="match status" value="1"/>
</dbReference>